<keyword evidence="2" id="KW-1185">Reference proteome</keyword>
<proteinExistence type="predicted"/>
<evidence type="ECO:0000313" key="1">
    <source>
        <dbReference type="EMBL" id="GAA4915250.1"/>
    </source>
</evidence>
<dbReference type="EMBL" id="BAABLW010000003">
    <property type="protein sequence ID" value="GAA4915250.1"/>
    <property type="molecule type" value="Genomic_DNA"/>
</dbReference>
<dbReference type="Proteomes" id="UP001500368">
    <property type="component" value="Unassembled WGS sequence"/>
</dbReference>
<reference evidence="2" key="1">
    <citation type="journal article" date="2019" name="Int. J. Syst. Evol. Microbiol.">
        <title>The Global Catalogue of Microorganisms (GCM) 10K type strain sequencing project: providing services to taxonomists for standard genome sequencing and annotation.</title>
        <authorList>
            <consortium name="The Broad Institute Genomics Platform"/>
            <consortium name="The Broad Institute Genome Sequencing Center for Infectious Disease"/>
            <person name="Wu L."/>
            <person name="Ma J."/>
        </authorList>
    </citation>
    <scope>NUCLEOTIDE SEQUENCE [LARGE SCALE GENOMIC DNA]</scope>
    <source>
        <strain evidence="2">JCM 19129</strain>
    </source>
</reference>
<accession>A0ABP9FVV0</accession>
<comment type="caution">
    <text evidence="1">The sequence shown here is derived from an EMBL/GenBank/DDBJ whole genome shotgun (WGS) entry which is preliminary data.</text>
</comment>
<organism evidence="1 2">
    <name type="scientific">Nesterenkonia rhizosphaerae</name>
    <dbReference type="NCBI Taxonomy" id="1348272"/>
    <lineage>
        <taxon>Bacteria</taxon>
        <taxon>Bacillati</taxon>
        <taxon>Actinomycetota</taxon>
        <taxon>Actinomycetes</taxon>
        <taxon>Micrococcales</taxon>
        <taxon>Micrococcaceae</taxon>
        <taxon>Nesterenkonia</taxon>
    </lineage>
</organism>
<sequence>MTFWYGEGGGWDELVMVLIEAHGVEFQHAFQSIELTGQFKNVRSGTFPDTSLR</sequence>
<name>A0ABP9FVV0_9MICC</name>
<protein>
    <submittedName>
        <fullName evidence="1">Uncharacterized protein</fullName>
    </submittedName>
</protein>
<evidence type="ECO:0000313" key="2">
    <source>
        <dbReference type="Proteomes" id="UP001500368"/>
    </source>
</evidence>
<gene>
    <name evidence="1" type="ORF">GCM10025790_07870</name>
</gene>